<gene>
    <name evidence="2" type="ORF">LX69_02388</name>
</gene>
<dbReference type="Pfam" id="PF06439">
    <property type="entry name" value="3keto-disac_hyd"/>
    <property type="match status" value="1"/>
</dbReference>
<name>A0A2W7N3B9_9BACT</name>
<dbReference type="AlphaFoldDB" id="A0A2W7N3B9"/>
<accession>A0A2W7N3B9</accession>
<comment type="caution">
    <text evidence="2">The sequence shown here is derived from an EMBL/GenBank/DDBJ whole genome shotgun (WGS) entry which is preliminary data.</text>
</comment>
<dbReference type="Gene3D" id="2.60.120.560">
    <property type="entry name" value="Exo-inulinase, domain 1"/>
    <property type="match status" value="1"/>
</dbReference>
<dbReference type="RefSeq" id="WP_111446239.1">
    <property type="nucleotide sequence ID" value="NZ_QKZK01000019.1"/>
</dbReference>
<feature type="domain" description="3-keto-alpha-glucoside-1,2-lyase/3-keto-2-hydroxy-glucal hydratase" evidence="1">
    <location>
        <begin position="25"/>
        <end position="211"/>
    </location>
</feature>
<dbReference type="Proteomes" id="UP000249239">
    <property type="component" value="Unassembled WGS sequence"/>
</dbReference>
<evidence type="ECO:0000313" key="3">
    <source>
        <dbReference type="Proteomes" id="UP000249239"/>
    </source>
</evidence>
<sequence>MKHIITIMLLISMSYGTTSAQKSARLFNGKNFKNWYAYSPSTGKTKGEKLFEIRDSAIVMQGSRPGYLMTKKSFANYRLSVDFKWDEQHKGKRNSGVMYHVATSQPDSLWPQGIQYQIKDNATGDFILLRGTTLTVNDITNPPAPNAVHKRTADAEKTIGEWNTLVIEVRGDRCDQYLNGTLVNSGTGASQNHGRILLQFEGAPVWFKNIILTPLMPHKTAKPQSDCSPHAV</sequence>
<evidence type="ECO:0000313" key="2">
    <source>
        <dbReference type="EMBL" id="PZX14561.1"/>
    </source>
</evidence>
<dbReference type="EMBL" id="QKZK01000019">
    <property type="protein sequence ID" value="PZX14561.1"/>
    <property type="molecule type" value="Genomic_DNA"/>
</dbReference>
<evidence type="ECO:0000259" key="1">
    <source>
        <dbReference type="Pfam" id="PF06439"/>
    </source>
</evidence>
<protein>
    <submittedName>
        <fullName evidence="2">Uncharacterized protein DUF1080</fullName>
    </submittedName>
</protein>
<reference evidence="2 3" key="1">
    <citation type="submission" date="2018-06" db="EMBL/GenBank/DDBJ databases">
        <title>Genomic Encyclopedia of Archaeal and Bacterial Type Strains, Phase II (KMG-II): from individual species to whole genera.</title>
        <authorList>
            <person name="Goeker M."/>
        </authorList>
    </citation>
    <scope>NUCLEOTIDE SEQUENCE [LARGE SCALE GENOMIC DNA]</scope>
    <source>
        <strain evidence="2 3">DSM 6779</strain>
    </source>
</reference>
<keyword evidence="3" id="KW-1185">Reference proteome</keyword>
<organism evidence="2 3">
    <name type="scientific">Breznakibacter xylanolyticus</name>
    <dbReference type="NCBI Taxonomy" id="990"/>
    <lineage>
        <taxon>Bacteria</taxon>
        <taxon>Pseudomonadati</taxon>
        <taxon>Bacteroidota</taxon>
        <taxon>Bacteroidia</taxon>
        <taxon>Marinilabiliales</taxon>
        <taxon>Marinilabiliaceae</taxon>
        <taxon>Breznakibacter</taxon>
    </lineage>
</organism>
<proteinExistence type="predicted"/>
<dbReference type="OrthoDB" id="259356at2"/>
<dbReference type="GO" id="GO:0016787">
    <property type="term" value="F:hydrolase activity"/>
    <property type="evidence" value="ECO:0007669"/>
    <property type="project" value="InterPro"/>
</dbReference>
<dbReference type="InterPro" id="IPR010496">
    <property type="entry name" value="AL/BT2_dom"/>
</dbReference>